<feature type="domain" description="DNA2/NAM7 helicase helicase" evidence="3">
    <location>
        <begin position="113"/>
        <end position="202"/>
    </location>
</feature>
<keyword evidence="2" id="KW-0963">Cytoplasm</keyword>
<reference evidence="4 5" key="1">
    <citation type="submission" date="2021-06" db="EMBL/GenBank/DDBJ databases">
        <authorList>
            <person name="Palmer J.M."/>
        </authorList>
    </citation>
    <scope>NUCLEOTIDE SEQUENCE [LARGE SCALE GENOMIC DNA]</scope>
    <source>
        <strain evidence="4 5">AS_MEX2019</strain>
        <tissue evidence="4">Muscle</tissue>
    </source>
</reference>
<evidence type="ECO:0000256" key="2">
    <source>
        <dbReference type="ARBA" id="ARBA00022490"/>
    </source>
</evidence>
<evidence type="ECO:0000313" key="4">
    <source>
        <dbReference type="EMBL" id="MEQ2297665.1"/>
    </source>
</evidence>
<organism evidence="4 5">
    <name type="scientific">Ameca splendens</name>
    <dbReference type="NCBI Taxonomy" id="208324"/>
    <lineage>
        <taxon>Eukaryota</taxon>
        <taxon>Metazoa</taxon>
        <taxon>Chordata</taxon>
        <taxon>Craniata</taxon>
        <taxon>Vertebrata</taxon>
        <taxon>Euteleostomi</taxon>
        <taxon>Actinopterygii</taxon>
        <taxon>Neopterygii</taxon>
        <taxon>Teleostei</taxon>
        <taxon>Neoteleostei</taxon>
        <taxon>Acanthomorphata</taxon>
        <taxon>Ovalentaria</taxon>
        <taxon>Atherinomorphae</taxon>
        <taxon>Cyprinodontiformes</taxon>
        <taxon>Goodeidae</taxon>
        <taxon>Ameca</taxon>
    </lineage>
</organism>
<evidence type="ECO:0000256" key="1">
    <source>
        <dbReference type="ARBA" id="ARBA00004496"/>
    </source>
</evidence>
<dbReference type="InterPro" id="IPR027417">
    <property type="entry name" value="P-loop_NTPase"/>
</dbReference>
<name>A0ABV0YW61_9TELE</name>
<dbReference type="PANTHER" id="PTHR45418">
    <property type="entry name" value="CANCER/TESTIS ANTIGEN 55"/>
    <property type="match status" value="1"/>
</dbReference>
<dbReference type="Proteomes" id="UP001469553">
    <property type="component" value="Unassembled WGS sequence"/>
</dbReference>
<sequence length="228" mass="25720">MVRQDRVMRKYCYVFTLNAICQHKVRRMKTKAIRPSRVSLVLISCCCVVLFPSRVTSQTLQWTGAWMDESSATENEKLSSTCVDMKSKATQTKEGQQTSKRIPNQGQFFNPDLNPCQKEAVKRILEGECRPAPYVLFGPPGTGKTITLIEAILQVYHFLPSSRVLVCTPSNSAADLICVRLHHSGFLHTASLARVNASCREHKVLNSSRLKILCMFHHDISLLCDKHI</sequence>
<proteinExistence type="predicted"/>
<protein>
    <recommendedName>
        <fullName evidence="3">DNA2/NAM7 helicase helicase domain-containing protein</fullName>
    </recommendedName>
</protein>
<dbReference type="PANTHER" id="PTHR45418:SF1">
    <property type="entry name" value="CANCER_TESTIS ANTIGEN 55"/>
    <property type="match status" value="1"/>
</dbReference>
<dbReference type="Pfam" id="PF13086">
    <property type="entry name" value="AAA_11"/>
    <property type="match status" value="1"/>
</dbReference>
<comment type="subcellular location">
    <subcellularLocation>
        <location evidence="1">Cytoplasm</location>
    </subcellularLocation>
</comment>
<comment type="caution">
    <text evidence="4">The sequence shown here is derived from an EMBL/GenBank/DDBJ whole genome shotgun (WGS) entry which is preliminary data.</text>
</comment>
<gene>
    <name evidence="4" type="ORF">AMECASPLE_036895</name>
</gene>
<keyword evidence="5" id="KW-1185">Reference proteome</keyword>
<evidence type="ECO:0000313" key="5">
    <source>
        <dbReference type="Proteomes" id="UP001469553"/>
    </source>
</evidence>
<accession>A0ABV0YW61</accession>
<dbReference type="InterPro" id="IPR041677">
    <property type="entry name" value="DNA2/NAM7_AAA_11"/>
</dbReference>
<dbReference type="Gene3D" id="3.40.50.300">
    <property type="entry name" value="P-loop containing nucleotide triphosphate hydrolases"/>
    <property type="match status" value="1"/>
</dbReference>
<dbReference type="EMBL" id="JAHRIP010043637">
    <property type="protein sequence ID" value="MEQ2297665.1"/>
    <property type="molecule type" value="Genomic_DNA"/>
</dbReference>
<dbReference type="SUPFAM" id="SSF52540">
    <property type="entry name" value="P-loop containing nucleoside triphosphate hydrolases"/>
    <property type="match status" value="1"/>
</dbReference>
<evidence type="ECO:0000259" key="3">
    <source>
        <dbReference type="Pfam" id="PF13086"/>
    </source>
</evidence>